<dbReference type="RefSeq" id="WP_189070076.1">
    <property type="nucleotide sequence ID" value="NZ_BMPE01000013.1"/>
</dbReference>
<evidence type="ECO:0000313" key="2">
    <source>
        <dbReference type="Proteomes" id="UP000604341"/>
    </source>
</evidence>
<proteinExistence type="predicted"/>
<evidence type="ECO:0000313" key="1">
    <source>
        <dbReference type="EMBL" id="GGL11734.1"/>
    </source>
</evidence>
<name>A0ABQ2FNK1_9DEIO</name>
<gene>
    <name evidence="1" type="ORF">GCM10010844_32970</name>
</gene>
<dbReference type="EMBL" id="BMPE01000013">
    <property type="protein sequence ID" value="GGL11734.1"/>
    <property type="molecule type" value="Genomic_DNA"/>
</dbReference>
<protein>
    <submittedName>
        <fullName evidence="1">Uncharacterized protein</fullName>
    </submittedName>
</protein>
<dbReference type="Proteomes" id="UP000604341">
    <property type="component" value="Unassembled WGS sequence"/>
</dbReference>
<reference evidence="2" key="1">
    <citation type="journal article" date="2019" name="Int. J. Syst. Evol. Microbiol.">
        <title>The Global Catalogue of Microorganisms (GCM) 10K type strain sequencing project: providing services to taxonomists for standard genome sequencing and annotation.</title>
        <authorList>
            <consortium name="The Broad Institute Genomics Platform"/>
            <consortium name="The Broad Institute Genome Sequencing Center for Infectious Disease"/>
            <person name="Wu L."/>
            <person name="Ma J."/>
        </authorList>
    </citation>
    <scope>NUCLEOTIDE SEQUENCE [LARGE SCALE GENOMIC DNA]</scope>
    <source>
        <strain evidence="2">JCM 19173</strain>
    </source>
</reference>
<keyword evidence="2" id="KW-1185">Reference proteome</keyword>
<accession>A0ABQ2FNK1</accession>
<sequence length="222" mass="23112">MLPRVLTDLLDFHAPLSAVQREQGGVVTLLTPGVNVLALNATFLPADISGVDVAAVLDWHEGQGAPPLVATAGPLLTLPGREVARVHVTHGASARGAVGEGVAVEQVSRLHLGPWAEALARVHGTPGWGPGLARQLAARLDGRRDFVPLSAYRVGEVVGALLWQARPAGGAAHLWGAADPAVEGALRRAASELGGEMNWSATADESDDPDMGEMVHYSLLHL</sequence>
<organism evidence="1 2">
    <name type="scientific">Deinococcus radiotolerans</name>
    <dbReference type="NCBI Taxonomy" id="1309407"/>
    <lineage>
        <taxon>Bacteria</taxon>
        <taxon>Thermotogati</taxon>
        <taxon>Deinococcota</taxon>
        <taxon>Deinococci</taxon>
        <taxon>Deinococcales</taxon>
        <taxon>Deinococcaceae</taxon>
        <taxon>Deinococcus</taxon>
    </lineage>
</organism>
<comment type="caution">
    <text evidence="1">The sequence shown here is derived from an EMBL/GenBank/DDBJ whole genome shotgun (WGS) entry which is preliminary data.</text>
</comment>